<reference evidence="4" key="1">
    <citation type="journal article" date="2019" name="Int. J. Syst. Evol. Microbiol.">
        <title>The Global Catalogue of Microorganisms (GCM) 10K type strain sequencing project: providing services to taxonomists for standard genome sequencing and annotation.</title>
        <authorList>
            <consortium name="The Broad Institute Genomics Platform"/>
            <consortium name="The Broad Institute Genome Sequencing Center for Infectious Disease"/>
            <person name="Wu L."/>
            <person name="Ma J."/>
        </authorList>
    </citation>
    <scope>NUCLEOTIDE SEQUENCE [LARGE SCALE GENOMIC DNA]</scope>
    <source>
        <strain evidence="4">CGMCC 4.1469</strain>
    </source>
</reference>
<dbReference type="Gene3D" id="2.40.10.120">
    <property type="match status" value="1"/>
</dbReference>
<dbReference type="InterPro" id="IPR027417">
    <property type="entry name" value="P-loop_NTPase"/>
</dbReference>
<dbReference type="Gene3D" id="3.40.50.300">
    <property type="entry name" value="P-loop containing nucleotide triphosphate hydrolases"/>
    <property type="match status" value="1"/>
</dbReference>
<dbReference type="Pfam" id="PF00400">
    <property type="entry name" value="WD40"/>
    <property type="match status" value="1"/>
</dbReference>
<dbReference type="Pfam" id="PF20703">
    <property type="entry name" value="nSTAND1"/>
    <property type="match status" value="1"/>
</dbReference>
<dbReference type="SMART" id="SM00320">
    <property type="entry name" value="WD40"/>
    <property type="match status" value="9"/>
</dbReference>
<keyword evidence="4" id="KW-1185">Reference proteome</keyword>
<dbReference type="InterPro" id="IPR049052">
    <property type="entry name" value="nSTAND1"/>
</dbReference>
<sequence length="1497" mass="156333">MVPGPVGGAGARALDAAVLRIHDGLSRPVGAGFLVTPELALTCAHVVSAALAGQGVDAGVGSWVFVDLPLLAVPSGPDERAVAGVLAVVEHWVPPRPGGGGDVAVLRLGGALADARPVRPVETRSEDVWDHPVRVFGFPVGRSDGVWHSGVLRNRQGGGLLQVDLTSGGYRVSGGFSGSPVWDDRLGGVVGMVTLAEVGDPAASYLIPTDGLAAAWPELRALAQPPSPFRSLTSFTEADAPFFHGRSAESEEVALLVARERWVTVVGPSGSGKSSLAMAGVVPRCRAAGALVVTLRPDSASSPLSALAATLLPLLEPGLSDTQRLERIPVLAAVLARPRGIADVVPPLLERHRAGRLLIVLDQFEELVAASPAAVDELAAVLFTDALPGTVRVLTTLRADFLETALAHPRLGPVVRREVYALGPMSPEQLHEVVTAPVDAVPGVRYAPHLAERLLEDTGAEPGALPLLGFALDLLWQHQADGLLTHQAYERVGGVKGALGVYADSTFDRTVSQQDEPVARRLFTQLVRVPSGTASATRRTALRTDLGADEWRVARELATTRLLVIGRSAEGVETVELAHEALINAWDRLRDWVEEDRSFLVWREVLRHDRDRWERGAREPRLLPGSTALAGAKPWLRSPNHRLSEAERDFLERGRRHRRSRRWKWRTAIAALCVLALAVTTVIGFNIRQQHEADRERAAAARQAEAVTSRDLAARAQAVGGTDPGLATQLAIAAYRTSPTREASAQLYDLAGSLMNSVVGEAGSPVLSITASARGTLVAAVDEKGTVRIWDIAEPSAPALHATVEAAPTGIALTPDGSHLAAACGSGSGLCLWSLADPGKPVVAARLPELPGRSGGRASTPSMAFSADGTLLAAAAGDGDTLLWSTARPSAPTGLARMHNPTGKGPQALAAVAFSPQGNLLASTVLGGTTQIWGLADPANPAQAAVLEKGYKAVAFSPDGAVLAAASQREVGVWKLQDPARPEPIRVITKGSANISAVAFSRDGGQVAYSGTDTTDPKGDLCFASLAPNDTGTGSTTSSCLTVPFGPFAMVTASPSVGGLLTAGGDGVVRRWRSTSRTVDARMPGLIASWSFSPDGKLMAAPQYPPISDGEARPKSVGLWDLSAAKGPELAATLPVQARSAAFIRAGALLTVGWDGEVRLWNVGDPRRPVKAAALGTAEFPATPSGVGEVILTYGVTSADGGRLVAVIGGKALHLWRVTDALDAVETGSIPAPDADRHDAGVLDNGRTAYLASRTGFAWWDISDPAKPRRSGSSEIKPPEDSSGSDEALNMGSAISRGTPAGAVLAVTSSPDDRCKCSALELFHFNGGGEPTSRVTVPGAFGSALGLSTDNRLLAAGGNNGSTVSLWDITDPRHPLAQHTIQTLQDVKGVEFAQQGTLMAVWNDTTVELWDVARPTAPTLVSRVPDQGGGFRIKAVALVAAGPTLLVATQTGISLLDADPANLATRLCSYTTGSLTPAQWQRHAPGTAYREPCPRGR</sequence>
<dbReference type="SUPFAM" id="SSF82171">
    <property type="entry name" value="DPP6 N-terminal domain-like"/>
    <property type="match status" value="1"/>
</dbReference>
<accession>A0ABW1F0E2</accession>
<dbReference type="InterPro" id="IPR001680">
    <property type="entry name" value="WD40_rpt"/>
</dbReference>
<proteinExistence type="predicted"/>
<dbReference type="Proteomes" id="UP001596067">
    <property type="component" value="Unassembled WGS sequence"/>
</dbReference>
<feature type="region of interest" description="Disordered" evidence="1">
    <location>
        <begin position="1264"/>
        <end position="1295"/>
    </location>
</feature>
<dbReference type="SUPFAM" id="SSF50978">
    <property type="entry name" value="WD40 repeat-like"/>
    <property type="match status" value="1"/>
</dbReference>
<organism evidence="3 4">
    <name type="scientific">Kitasatospora aburaviensis</name>
    <dbReference type="NCBI Taxonomy" id="67265"/>
    <lineage>
        <taxon>Bacteria</taxon>
        <taxon>Bacillati</taxon>
        <taxon>Actinomycetota</taxon>
        <taxon>Actinomycetes</taxon>
        <taxon>Kitasatosporales</taxon>
        <taxon>Streptomycetaceae</taxon>
        <taxon>Kitasatospora</taxon>
    </lineage>
</organism>
<evidence type="ECO:0000313" key="4">
    <source>
        <dbReference type="Proteomes" id="UP001596067"/>
    </source>
</evidence>
<dbReference type="PANTHER" id="PTHR19879">
    <property type="entry name" value="TRANSCRIPTION INITIATION FACTOR TFIID"/>
    <property type="match status" value="1"/>
</dbReference>
<evidence type="ECO:0000256" key="1">
    <source>
        <dbReference type="SAM" id="MobiDB-lite"/>
    </source>
</evidence>
<dbReference type="SUPFAM" id="SSF52540">
    <property type="entry name" value="P-loop containing nucleoside triphosphate hydrolases"/>
    <property type="match status" value="1"/>
</dbReference>
<name>A0ABW1F0E2_9ACTN</name>
<gene>
    <name evidence="3" type="ORF">ACFP0N_20795</name>
</gene>
<dbReference type="EMBL" id="JBHSOD010000026">
    <property type="protein sequence ID" value="MFC5887412.1"/>
    <property type="molecule type" value="Genomic_DNA"/>
</dbReference>
<evidence type="ECO:0000259" key="2">
    <source>
        <dbReference type="Pfam" id="PF20703"/>
    </source>
</evidence>
<feature type="domain" description="Novel STAND NTPase 1" evidence="2">
    <location>
        <begin position="228"/>
        <end position="620"/>
    </location>
</feature>
<evidence type="ECO:0000313" key="3">
    <source>
        <dbReference type="EMBL" id="MFC5887412.1"/>
    </source>
</evidence>
<dbReference type="SUPFAM" id="SSF50494">
    <property type="entry name" value="Trypsin-like serine proteases"/>
    <property type="match status" value="1"/>
</dbReference>
<protein>
    <submittedName>
        <fullName evidence="3">Trypsin-like peptidase domain-containing protein</fullName>
    </submittedName>
</protein>
<comment type="caution">
    <text evidence="3">The sequence shown here is derived from an EMBL/GenBank/DDBJ whole genome shotgun (WGS) entry which is preliminary data.</text>
</comment>
<dbReference type="Gene3D" id="2.130.10.10">
    <property type="entry name" value="YVTN repeat-like/Quinoprotein amine dehydrogenase"/>
    <property type="match status" value="3"/>
</dbReference>
<dbReference type="InterPro" id="IPR015943">
    <property type="entry name" value="WD40/YVTN_repeat-like_dom_sf"/>
</dbReference>
<dbReference type="InterPro" id="IPR036322">
    <property type="entry name" value="WD40_repeat_dom_sf"/>
</dbReference>
<dbReference type="Pfam" id="PF13365">
    <property type="entry name" value="Trypsin_2"/>
    <property type="match status" value="1"/>
</dbReference>
<dbReference type="InterPro" id="IPR009003">
    <property type="entry name" value="Peptidase_S1_PA"/>
</dbReference>
<dbReference type="PANTHER" id="PTHR19879:SF9">
    <property type="entry name" value="TRANSCRIPTION INITIATION FACTOR TFIID SUBUNIT 5"/>
    <property type="match status" value="1"/>
</dbReference>